<dbReference type="EMBL" id="QJKI01000010">
    <property type="protein sequence ID" value="PXX78777.1"/>
    <property type="molecule type" value="Genomic_DNA"/>
</dbReference>
<accession>A0A318LAR9</accession>
<proteinExistence type="predicted"/>
<keyword evidence="2" id="KW-1185">Reference proteome</keyword>
<organism evidence="1 2">
    <name type="scientific">Rivihabitans pingtungensis</name>
    <dbReference type="NCBI Taxonomy" id="1054498"/>
    <lineage>
        <taxon>Bacteria</taxon>
        <taxon>Pseudomonadati</taxon>
        <taxon>Pseudomonadota</taxon>
        <taxon>Betaproteobacteria</taxon>
        <taxon>Neisseriales</taxon>
        <taxon>Aquaspirillaceae</taxon>
        <taxon>Rivihabitans</taxon>
    </lineage>
</organism>
<evidence type="ECO:0000313" key="2">
    <source>
        <dbReference type="Proteomes" id="UP000247555"/>
    </source>
</evidence>
<comment type="caution">
    <text evidence="1">The sequence shown here is derived from an EMBL/GenBank/DDBJ whole genome shotgun (WGS) entry which is preliminary data.</text>
</comment>
<dbReference type="AlphaFoldDB" id="A0A318LAR9"/>
<reference evidence="1 2" key="1">
    <citation type="submission" date="2018-05" db="EMBL/GenBank/DDBJ databases">
        <title>Genomic Encyclopedia of Type Strains, Phase IV (KMG-IV): sequencing the most valuable type-strain genomes for metagenomic binning, comparative biology and taxonomic classification.</title>
        <authorList>
            <person name="Goeker M."/>
        </authorList>
    </citation>
    <scope>NUCLEOTIDE SEQUENCE [LARGE SCALE GENOMIC DNA]</scope>
    <source>
        <strain evidence="1 2">DSM 29661</strain>
    </source>
</reference>
<name>A0A318LAR9_9NEIS</name>
<sequence length="252" mass="28210">MQDKNSPQETGAQQPTTGSSAIFRQLHDQCTQTMEMSLRGDNHAHLGDAYLFAGDLDTWRAVLDRQMEARLIETASSEYVLAALNICQGQYRNGFKGLRLVLELCLQSTHLSADLVLRAEWFKGEKDTIWATLVDPENGPLSVRSCRGFFPELSEHVPHFRQLAQTLYRELSECIHGNVPNHIPLPTSLTFSQNTFDLWLSKAKSVRLVAHFAFTLRYLNDLSVAKRGPLEAAVTDQLGHIAAIRSAFEQGA</sequence>
<dbReference type="Proteomes" id="UP000247555">
    <property type="component" value="Unassembled WGS sequence"/>
</dbReference>
<protein>
    <submittedName>
        <fullName evidence="1">Uncharacterized protein</fullName>
    </submittedName>
</protein>
<gene>
    <name evidence="1" type="ORF">DFR34_11099</name>
</gene>
<evidence type="ECO:0000313" key="1">
    <source>
        <dbReference type="EMBL" id="PXX78777.1"/>
    </source>
</evidence>